<dbReference type="InterPro" id="IPR028081">
    <property type="entry name" value="Leu-bd"/>
</dbReference>
<keyword evidence="3" id="KW-0813">Transport</keyword>
<keyword evidence="3" id="KW-0029">Amino-acid transport</keyword>
<dbReference type="AlphaFoldDB" id="A0A0P7X282"/>
<feature type="domain" description="Leucine-binding protein" evidence="4">
    <location>
        <begin position="26"/>
        <end position="381"/>
    </location>
</feature>
<evidence type="ECO:0000256" key="2">
    <source>
        <dbReference type="ARBA" id="ARBA00022729"/>
    </source>
</evidence>
<organism evidence="6 7">
    <name type="scientific">Roseibaca calidilacus</name>
    <dbReference type="NCBI Taxonomy" id="1666912"/>
    <lineage>
        <taxon>Bacteria</taxon>
        <taxon>Pseudomonadati</taxon>
        <taxon>Pseudomonadota</taxon>
        <taxon>Alphaproteobacteria</taxon>
        <taxon>Rhodobacterales</taxon>
        <taxon>Paracoccaceae</taxon>
        <taxon>Roseinatronobacter</taxon>
    </lineage>
</organism>
<dbReference type="Pfam" id="PF13458">
    <property type="entry name" value="Peripla_BP_6"/>
    <property type="match status" value="1"/>
</dbReference>
<dbReference type="RefSeq" id="WP_072246909.1">
    <property type="nucleotide sequence ID" value="NZ_FBYC01000004.1"/>
</dbReference>
<gene>
    <name evidence="5" type="ORF">Ga0058931_2854</name>
    <name evidence="6" type="ORF">HLUCCA05_12105</name>
</gene>
<dbReference type="OrthoDB" id="9791590at2"/>
<sequence>MIDTSFAHRMAMRSLLPSFGVGMTQEVKIGMLVPLSGSVQSWGLPGYQGCQIWEDWLNRAGGLLIQGRRYPVRVIARDCGDDPAQALALARDLVWQEQVSLLMLLGGDYVAHLRELLNDSRVLASTLLPSDLSPDTRYLIAPSEVHPVYNVTGVDWIGRNCPQVRRVALCSQRDGFGLPSLATYRAAFKAAGHQICKDVQYAPDATDVASIVQPMLDESPDLLCWCTSYTPMVHAMTEYAHAQGFRGMILSCTLDQYDRLVARTSAQFMEGAIFQFPDFDDPALAEKAFFFNQPHGFYAEYQERFPNSWSAVSWEYVAILDIWHAAVEKVGALNAAAVLAAMKQMGQVNHAFGPAEWWGEDIFGISHALVGDWPVVRIEKGKARIVEFGSVRGWLDRHETLLHSEMRDLGQLWHQKLVASGVPHSLHPRVPGGAD</sequence>
<evidence type="ECO:0000256" key="1">
    <source>
        <dbReference type="ARBA" id="ARBA00010062"/>
    </source>
</evidence>
<dbReference type="EMBL" id="FBYC01000004">
    <property type="protein sequence ID" value="CUX83227.1"/>
    <property type="molecule type" value="Genomic_DNA"/>
</dbReference>
<dbReference type="Proteomes" id="UP000050413">
    <property type="component" value="Unassembled WGS sequence"/>
</dbReference>
<dbReference type="SUPFAM" id="SSF53822">
    <property type="entry name" value="Periplasmic binding protein-like I"/>
    <property type="match status" value="1"/>
</dbReference>
<evidence type="ECO:0000313" key="7">
    <source>
        <dbReference type="Proteomes" id="UP000050413"/>
    </source>
</evidence>
<comment type="caution">
    <text evidence="6">The sequence shown here is derived from an EMBL/GenBank/DDBJ whole genome shotgun (WGS) entry which is preliminary data.</text>
</comment>
<name>A0A0P7X282_9RHOB</name>
<dbReference type="STRING" id="1666912.Ga0058931_2854"/>
<dbReference type="PANTHER" id="PTHR30483">
    <property type="entry name" value="LEUCINE-SPECIFIC-BINDING PROTEIN"/>
    <property type="match status" value="1"/>
</dbReference>
<evidence type="ECO:0000256" key="3">
    <source>
        <dbReference type="ARBA" id="ARBA00022970"/>
    </source>
</evidence>
<reference evidence="5 8" key="2">
    <citation type="submission" date="2016-01" db="EMBL/GenBank/DDBJ databases">
        <authorList>
            <person name="Varghese N."/>
        </authorList>
    </citation>
    <scope>NUCLEOTIDE SEQUENCE [LARGE SCALE GENOMIC DNA]</scope>
    <source>
        <strain evidence="5 8">HL-91</strain>
    </source>
</reference>
<evidence type="ECO:0000313" key="5">
    <source>
        <dbReference type="EMBL" id="CUX83227.1"/>
    </source>
</evidence>
<proteinExistence type="inferred from homology"/>
<evidence type="ECO:0000259" key="4">
    <source>
        <dbReference type="Pfam" id="PF13458"/>
    </source>
</evidence>
<reference evidence="6 7" key="1">
    <citation type="submission" date="2015-09" db="EMBL/GenBank/DDBJ databases">
        <title>Identification and resolution of microdiversity through metagenomic sequencing of parallel consortia.</title>
        <authorList>
            <person name="Nelson W.C."/>
            <person name="Romine M.F."/>
            <person name="Lindemann S.R."/>
        </authorList>
    </citation>
    <scope>NUCLEOTIDE SEQUENCE [LARGE SCALE GENOMIC DNA]</scope>
    <source>
        <strain evidence="6">HL-91</strain>
    </source>
</reference>
<dbReference type="GO" id="GO:0006865">
    <property type="term" value="P:amino acid transport"/>
    <property type="evidence" value="ECO:0007669"/>
    <property type="project" value="UniProtKB-KW"/>
</dbReference>
<keyword evidence="2" id="KW-0732">Signal</keyword>
<protein>
    <submittedName>
        <fullName evidence="6">Amino acid/amide ABC transporter substrate-binding protein, HAAT family</fullName>
    </submittedName>
</protein>
<dbReference type="Proteomes" id="UP000182045">
    <property type="component" value="Unassembled WGS sequence"/>
</dbReference>
<dbReference type="InterPro" id="IPR028082">
    <property type="entry name" value="Peripla_BP_I"/>
</dbReference>
<evidence type="ECO:0000313" key="8">
    <source>
        <dbReference type="Proteomes" id="UP000182045"/>
    </source>
</evidence>
<dbReference type="PATRIC" id="fig|1666912.4.peg.2638"/>
<accession>A0A0P7X282</accession>
<evidence type="ECO:0000313" key="6">
    <source>
        <dbReference type="EMBL" id="KPP94557.1"/>
    </source>
</evidence>
<dbReference type="InterPro" id="IPR051010">
    <property type="entry name" value="BCAA_transport"/>
</dbReference>
<dbReference type="Gene3D" id="3.40.50.2300">
    <property type="match status" value="2"/>
</dbReference>
<dbReference type="EMBL" id="LJSG01000005">
    <property type="protein sequence ID" value="KPP94557.1"/>
    <property type="molecule type" value="Genomic_DNA"/>
</dbReference>
<comment type="similarity">
    <text evidence="1">Belongs to the leucine-binding protein family.</text>
</comment>
<keyword evidence="8" id="KW-1185">Reference proteome</keyword>